<dbReference type="RefSeq" id="WP_166285041.1">
    <property type="nucleotide sequence ID" value="NZ_JAANNP010000265.1"/>
</dbReference>
<name>A0ABX0H051_9ACTN</name>
<organism evidence="1 2">
    <name type="scientific">Motilibacter deserti</name>
    <dbReference type="NCBI Taxonomy" id="2714956"/>
    <lineage>
        <taxon>Bacteria</taxon>
        <taxon>Bacillati</taxon>
        <taxon>Actinomycetota</taxon>
        <taxon>Actinomycetes</taxon>
        <taxon>Motilibacterales</taxon>
        <taxon>Motilibacteraceae</taxon>
        <taxon>Motilibacter</taxon>
    </lineage>
</organism>
<comment type="caution">
    <text evidence="1">The sequence shown here is derived from an EMBL/GenBank/DDBJ whole genome shotgun (WGS) entry which is preliminary data.</text>
</comment>
<dbReference type="EMBL" id="JAANNP010000265">
    <property type="protein sequence ID" value="NHC16647.1"/>
    <property type="molecule type" value="Genomic_DNA"/>
</dbReference>
<proteinExistence type="predicted"/>
<reference evidence="1 2" key="1">
    <citation type="submission" date="2020-03" db="EMBL/GenBank/DDBJ databases">
        <title>Two novel Motilibacter sp.</title>
        <authorList>
            <person name="Liu S."/>
        </authorList>
    </citation>
    <scope>NUCLEOTIDE SEQUENCE [LARGE SCALE GENOMIC DNA]</scope>
    <source>
        <strain evidence="1 2">E257</strain>
    </source>
</reference>
<keyword evidence="2" id="KW-1185">Reference proteome</keyword>
<gene>
    <name evidence="1" type="ORF">G9H71_22975</name>
</gene>
<evidence type="ECO:0000313" key="1">
    <source>
        <dbReference type="EMBL" id="NHC16647.1"/>
    </source>
</evidence>
<accession>A0ABX0H051</accession>
<dbReference type="Proteomes" id="UP000800981">
    <property type="component" value="Unassembled WGS sequence"/>
</dbReference>
<evidence type="ECO:0000313" key="2">
    <source>
        <dbReference type="Proteomes" id="UP000800981"/>
    </source>
</evidence>
<feature type="non-terminal residue" evidence="1">
    <location>
        <position position="1"/>
    </location>
</feature>
<sequence>MLQIEAVRQAAYAVSDSSEPLAGLELKFTQFAELGVPTTVRVGAPAPGAPAPGPEALEVQIVQPEGNVAEGRVWLA</sequence>
<protein>
    <submittedName>
        <fullName evidence="1">Uncharacterized protein</fullName>
    </submittedName>
</protein>